<dbReference type="Proteomes" id="UP000502041">
    <property type="component" value="Chromosome"/>
</dbReference>
<dbReference type="CDD" id="cd00090">
    <property type="entry name" value="HTH_ARSR"/>
    <property type="match status" value="1"/>
</dbReference>
<dbReference type="PANTHER" id="PTHR43132:SF9">
    <property type="entry name" value="ARSR FAMILY TRANSCRIPTIONAL REGULATORY PROTEIN"/>
    <property type="match status" value="1"/>
</dbReference>
<dbReference type="Pfam" id="PF01022">
    <property type="entry name" value="HTH_5"/>
    <property type="match status" value="1"/>
</dbReference>
<dbReference type="NCBIfam" id="NF033788">
    <property type="entry name" value="HTH_metalloreg"/>
    <property type="match status" value="1"/>
</dbReference>
<dbReference type="KEGG" id="pvac:HC248_01244"/>
<keyword evidence="6" id="KW-1185">Reference proteome</keyword>
<dbReference type="GO" id="GO:0003700">
    <property type="term" value="F:DNA-binding transcription factor activity"/>
    <property type="evidence" value="ECO:0007669"/>
    <property type="project" value="InterPro"/>
</dbReference>
<proteinExistence type="predicted"/>
<dbReference type="SUPFAM" id="SSF46785">
    <property type="entry name" value="Winged helix' DNA-binding domain"/>
    <property type="match status" value="1"/>
</dbReference>
<evidence type="ECO:0000256" key="1">
    <source>
        <dbReference type="ARBA" id="ARBA00023015"/>
    </source>
</evidence>
<dbReference type="InterPro" id="IPR051011">
    <property type="entry name" value="Metal_resp_trans_reg"/>
</dbReference>
<dbReference type="GO" id="GO:0003677">
    <property type="term" value="F:DNA binding"/>
    <property type="evidence" value="ECO:0007669"/>
    <property type="project" value="UniProtKB-KW"/>
</dbReference>
<evidence type="ECO:0000256" key="2">
    <source>
        <dbReference type="ARBA" id="ARBA00023125"/>
    </source>
</evidence>
<evidence type="ECO:0000313" key="5">
    <source>
        <dbReference type="EMBL" id="QJC55960.1"/>
    </source>
</evidence>
<dbReference type="InterPro" id="IPR011991">
    <property type="entry name" value="ArsR-like_HTH"/>
</dbReference>
<keyword evidence="2" id="KW-0238">DNA-binding</keyword>
<evidence type="ECO:0000313" key="6">
    <source>
        <dbReference type="Proteomes" id="UP000502041"/>
    </source>
</evidence>
<dbReference type="SMART" id="SM00418">
    <property type="entry name" value="HTH_ARSR"/>
    <property type="match status" value="1"/>
</dbReference>
<dbReference type="PROSITE" id="PS50987">
    <property type="entry name" value="HTH_ARSR_2"/>
    <property type="match status" value="1"/>
</dbReference>
<keyword evidence="1" id="KW-0805">Transcription regulation</keyword>
<dbReference type="InterPro" id="IPR036388">
    <property type="entry name" value="WH-like_DNA-bd_sf"/>
</dbReference>
<gene>
    <name evidence="5" type="ORF">HC248_01244</name>
</gene>
<dbReference type="PANTHER" id="PTHR43132">
    <property type="entry name" value="ARSENICAL RESISTANCE OPERON REPRESSOR ARSR-RELATED"/>
    <property type="match status" value="1"/>
</dbReference>
<protein>
    <submittedName>
        <fullName evidence="5">Putative HTH-type transcriptional regulator</fullName>
    </submittedName>
</protein>
<dbReference type="InterPro" id="IPR036390">
    <property type="entry name" value="WH_DNA-bd_sf"/>
</dbReference>
<evidence type="ECO:0000256" key="3">
    <source>
        <dbReference type="ARBA" id="ARBA00023163"/>
    </source>
</evidence>
<dbReference type="EMBL" id="CP051461">
    <property type="protein sequence ID" value="QJC55960.1"/>
    <property type="molecule type" value="Genomic_DNA"/>
</dbReference>
<keyword evidence="3" id="KW-0804">Transcription</keyword>
<feature type="domain" description="HTH arsR-type" evidence="4">
    <location>
        <begin position="34"/>
        <end position="128"/>
    </location>
</feature>
<evidence type="ECO:0000259" key="4">
    <source>
        <dbReference type="PROSITE" id="PS50987"/>
    </source>
</evidence>
<reference evidence="5 6" key="1">
    <citation type="submission" date="2020-04" db="EMBL/GenBank/DDBJ databases">
        <title>Complete genome of a Psychrophilic, Marine, Gas Vacuolate Bacterium Polaromonas vacuolata KCTC 22033T.</title>
        <authorList>
            <person name="Hwang K."/>
            <person name="Kim K.M."/>
        </authorList>
    </citation>
    <scope>NUCLEOTIDE SEQUENCE [LARGE SCALE GENOMIC DNA]</scope>
    <source>
        <strain evidence="5 6">KCTC 22033</strain>
    </source>
</reference>
<dbReference type="Gene3D" id="1.10.10.10">
    <property type="entry name" value="Winged helix-like DNA-binding domain superfamily/Winged helix DNA-binding domain"/>
    <property type="match status" value="1"/>
</dbReference>
<accession>A0A6H2H807</accession>
<sequence length="148" mass="16638">MWIEKRHIYLLTCINSYILDLTMSKLILSARPADQADIFERAAELFSVLSTPMRLHILNALSSQPKSVTELLHEIETTQPNLSQHLGVLYRSGILNRRKDGAQVIYSVQSQKAMALCRSVCTQIAIEIDEPGNVSSDQRLSTRAQQGK</sequence>
<name>A0A6H2H807_9BURK</name>
<dbReference type="InterPro" id="IPR001845">
    <property type="entry name" value="HTH_ArsR_DNA-bd_dom"/>
</dbReference>
<organism evidence="5 6">
    <name type="scientific">Polaromonas vacuolata</name>
    <dbReference type="NCBI Taxonomy" id="37448"/>
    <lineage>
        <taxon>Bacteria</taxon>
        <taxon>Pseudomonadati</taxon>
        <taxon>Pseudomonadota</taxon>
        <taxon>Betaproteobacteria</taxon>
        <taxon>Burkholderiales</taxon>
        <taxon>Comamonadaceae</taxon>
        <taxon>Polaromonas</taxon>
    </lineage>
</organism>
<dbReference type="PRINTS" id="PR00778">
    <property type="entry name" value="HTHARSR"/>
</dbReference>
<dbReference type="AlphaFoldDB" id="A0A6H2H807"/>